<evidence type="ECO:0000256" key="1">
    <source>
        <dbReference type="ARBA" id="ARBA00010652"/>
    </source>
</evidence>
<accession>A0A846YKQ1</accession>
<evidence type="ECO:0000259" key="3">
    <source>
        <dbReference type="Pfam" id="PF00823"/>
    </source>
</evidence>
<dbReference type="Pfam" id="PF00823">
    <property type="entry name" value="PPE"/>
    <property type="match status" value="1"/>
</dbReference>
<feature type="compositionally biased region" description="Polar residues" evidence="2">
    <location>
        <begin position="189"/>
        <end position="208"/>
    </location>
</feature>
<dbReference type="InterPro" id="IPR038332">
    <property type="entry name" value="PPE_sf"/>
</dbReference>
<proteinExistence type="inferred from homology"/>
<name>A0A846YKQ1_9NOCA</name>
<reference evidence="4 5" key="1">
    <citation type="submission" date="2020-04" db="EMBL/GenBank/DDBJ databases">
        <title>MicrobeNet Type strains.</title>
        <authorList>
            <person name="Nicholson A.C."/>
        </authorList>
    </citation>
    <scope>NUCLEOTIDE SEQUENCE [LARGE SCALE GENOMIC DNA]</scope>
    <source>
        <strain evidence="4 5">JCM 3332</strain>
    </source>
</reference>
<feature type="region of interest" description="Disordered" evidence="2">
    <location>
        <begin position="244"/>
        <end position="311"/>
    </location>
</feature>
<dbReference type="Gene3D" id="1.20.1260.20">
    <property type="entry name" value="PPE superfamily"/>
    <property type="match status" value="1"/>
</dbReference>
<evidence type="ECO:0000256" key="2">
    <source>
        <dbReference type="SAM" id="MobiDB-lite"/>
    </source>
</evidence>
<gene>
    <name evidence="4" type="ORF">HGA15_19795</name>
</gene>
<keyword evidence="5" id="KW-1185">Reference proteome</keyword>
<feature type="region of interest" description="Disordered" evidence="2">
    <location>
        <begin position="174"/>
        <end position="216"/>
    </location>
</feature>
<dbReference type="EMBL" id="JAAXOT010000010">
    <property type="protein sequence ID" value="NKY58341.1"/>
    <property type="molecule type" value="Genomic_DNA"/>
</dbReference>
<dbReference type="InterPro" id="IPR000030">
    <property type="entry name" value="PPE_dom"/>
</dbReference>
<evidence type="ECO:0000313" key="5">
    <source>
        <dbReference type="Proteomes" id="UP000570678"/>
    </source>
</evidence>
<dbReference type="SUPFAM" id="SSF140459">
    <property type="entry name" value="PE/PPE dimer-like"/>
    <property type="match status" value="1"/>
</dbReference>
<comment type="similarity">
    <text evidence="1">Belongs to the mycobacterial PPE family.</text>
</comment>
<feature type="domain" description="PPE" evidence="3">
    <location>
        <begin position="14"/>
        <end position="177"/>
    </location>
</feature>
<protein>
    <submittedName>
        <fullName evidence="4">PPE domain-containing protein</fullName>
    </submittedName>
</protein>
<evidence type="ECO:0000313" key="4">
    <source>
        <dbReference type="EMBL" id="NKY58341.1"/>
    </source>
</evidence>
<dbReference type="AlphaFoldDB" id="A0A846YKQ1"/>
<comment type="caution">
    <text evidence="4">The sequence shown here is derived from an EMBL/GenBank/DDBJ whole genome shotgun (WGS) entry which is preliminary data.</text>
</comment>
<organism evidence="4 5">
    <name type="scientific">Nocardia flavorosea</name>
    <dbReference type="NCBI Taxonomy" id="53429"/>
    <lineage>
        <taxon>Bacteria</taxon>
        <taxon>Bacillati</taxon>
        <taxon>Actinomycetota</taxon>
        <taxon>Actinomycetes</taxon>
        <taxon>Mycobacteriales</taxon>
        <taxon>Nocardiaceae</taxon>
        <taxon>Nocardia</taxon>
    </lineage>
</organism>
<sequence>MAEPIETGFTGVIWAARSTEQLSHDLGAGPGAAPMIEAGIAWAEIAASFAAAAFEYEGIVARLRDHWDSTVSGPLVESFTVLRDWLVDAAENASTNSVCCAAQATAHETARSVMPHGADITALESLKNTMEMVDAALGAALSAGAAQIEAELRTTASTAARVMHSYESATARLATPWPQSAPPRLVPTNILNDEPASSSVTAVQSSHTIRPIPAPGVGSLRALQGVSEHSGKVVNQPSTITGAATASATPTEQMSTGPVPLSSAATATGTSERTHTSRVIASAGAVATELDTEAAPPVLGASEHSPHTSTA</sequence>
<dbReference type="RefSeq" id="WP_084493351.1">
    <property type="nucleotide sequence ID" value="NZ_JAAXOT010000010.1"/>
</dbReference>
<dbReference type="Proteomes" id="UP000570678">
    <property type="component" value="Unassembled WGS sequence"/>
</dbReference>